<evidence type="ECO:0008006" key="7">
    <source>
        <dbReference type="Google" id="ProtNLM"/>
    </source>
</evidence>
<comment type="cofactor">
    <cofactor evidence="1">
        <name>pyridoxal 5'-phosphate</name>
        <dbReference type="ChEBI" id="CHEBI:597326"/>
    </cofactor>
</comment>
<keyword evidence="3" id="KW-0808">Transferase</keyword>
<dbReference type="GO" id="GO:0008483">
    <property type="term" value="F:transaminase activity"/>
    <property type="evidence" value="ECO:0007669"/>
    <property type="project" value="UniProtKB-KW"/>
</dbReference>
<proteinExistence type="predicted"/>
<evidence type="ECO:0000256" key="1">
    <source>
        <dbReference type="ARBA" id="ARBA00001933"/>
    </source>
</evidence>
<dbReference type="Proteomes" id="UP000391919">
    <property type="component" value="Unassembled WGS sequence"/>
</dbReference>
<evidence type="ECO:0000313" key="6">
    <source>
        <dbReference type="Proteomes" id="UP000391919"/>
    </source>
</evidence>
<keyword evidence="4" id="KW-0663">Pyridoxal phosphate</keyword>
<organism evidence="5 6">
    <name type="scientific">Weizmannia acidilactici</name>
    <dbReference type="NCBI Taxonomy" id="2607726"/>
    <lineage>
        <taxon>Bacteria</taxon>
        <taxon>Bacillati</taxon>
        <taxon>Bacillota</taxon>
        <taxon>Bacilli</taxon>
        <taxon>Bacillales</taxon>
        <taxon>Bacillaceae</taxon>
        <taxon>Heyndrickxia</taxon>
    </lineage>
</organism>
<evidence type="ECO:0000256" key="2">
    <source>
        <dbReference type="ARBA" id="ARBA00022576"/>
    </source>
</evidence>
<sequence>MQTDYGSSSLSQYVVAECLSSGFYDVYIREIRMELKLRRDCTLELLNKHFKEIATWNLPAGGFYIWLTLKKQVSMQKLFQSALREGILLNLGNIYDSIDHSHIRLSDSYSTFYQLEKGLKNCQRS</sequence>
<name>A0A5J4JKZ0_9BACI</name>
<evidence type="ECO:0000256" key="3">
    <source>
        <dbReference type="ARBA" id="ARBA00022679"/>
    </source>
</evidence>
<dbReference type="InterPro" id="IPR015421">
    <property type="entry name" value="PyrdxlP-dep_Trfase_major"/>
</dbReference>
<gene>
    <name evidence="5" type="ORF">BpJC7_26680</name>
</gene>
<dbReference type="Gene3D" id="3.40.640.10">
    <property type="entry name" value="Type I PLP-dependent aspartate aminotransferase-like (Major domain)"/>
    <property type="match status" value="1"/>
</dbReference>
<dbReference type="SUPFAM" id="SSF53383">
    <property type="entry name" value="PLP-dependent transferases"/>
    <property type="match status" value="1"/>
</dbReference>
<dbReference type="GO" id="GO:1901605">
    <property type="term" value="P:alpha-amino acid metabolic process"/>
    <property type="evidence" value="ECO:0007669"/>
    <property type="project" value="TreeGrafter"/>
</dbReference>
<dbReference type="PANTHER" id="PTHR42790">
    <property type="entry name" value="AMINOTRANSFERASE"/>
    <property type="match status" value="1"/>
</dbReference>
<reference evidence="5 6" key="1">
    <citation type="submission" date="2019-09" db="EMBL/GenBank/DDBJ databases">
        <title>Draft genome sequence of Bacillus sp. JC-7.</title>
        <authorList>
            <person name="Tanaka N."/>
            <person name="Shiwa Y."/>
            <person name="Fujita N."/>
            <person name="Tanasupawat S."/>
        </authorList>
    </citation>
    <scope>NUCLEOTIDE SEQUENCE [LARGE SCALE GENOMIC DNA]</scope>
    <source>
        <strain evidence="5 6">JC-7</strain>
    </source>
</reference>
<accession>A0A5J4JKZ0</accession>
<dbReference type="InterPro" id="IPR015424">
    <property type="entry name" value="PyrdxlP-dep_Trfase"/>
</dbReference>
<dbReference type="Gene3D" id="3.90.1150.10">
    <property type="entry name" value="Aspartate Aminotransferase, domain 1"/>
    <property type="match status" value="1"/>
</dbReference>
<dbReference type="AlphaFoldDB" id="A0A5J4JKZ0"/>
<dbReference type="PANTHER" id="PTHR42790:SF17">
    <property type="entry name" value="TRANSCRIPTIONAL REGULATOR, GNTR FAMILY"/>
    <property type="match status" value="1"/>
</dbReference>
<evidence type="ECO:0000256" key="4">
    <source>
        <dbReference type="ARBA" id="ARBA00022898"/>
    </source>
</evidence>
<protein>
    <recommendedName>
        <fullName evidence="7">Aminotransferase class I/classII domain-containing protein</fullName>
    </recommendedName>
</protein>
<dbReference type="InterPro" id="IPR015422">
    <property type="entry name" value="PyrdxlP-dep_Trfase_small"/>
</dbReference>
<evidence type="ECO:0000313" key="5">
    <source>
        <dbReference type="EMBL" id="GER71365.1"/>
    </source>
</evidence>
<comment type="caution">
    <text evidence="5">The sequence shown here is derived from an EMBL/GenBank/DDBJ whole genome shotgun (WGS) entry which is preliminary data.</text>
</comment>
<keyword evidence="6" id="KW-1185">Reference proteome</keyword>
<dbReference type="InterPro" id="IPR050859">
    <property type="entry name" value="Class-I_PLP-dep_aminotransf"/>
</dbReference>
<dbReference type="EMBL" id="BKZQ01000045">
    <property type="protein sequence ID" value="GER71365.1"/>
    <property type="molecule type" value="Genomic_DNA"/>
</dbReference>
<keyword evidence="2" id="KW-0032">Aminotransferase</keyword>